<reference evidence="4" key="2">
    <citation type="journal article" date="2017" name="Plant J.">
        <title>Araport11: a complete reannotation of the Arabidopsis thaliana reference genome.</title>
        <authorList>
            <person name="Cheng C.Y."/>
            <person name="Krishnakumar V."/>
            <person name="Chan A.P."/>
            <person name="Thibaud-Nissen F."/>
            <person name="Schobel S."/>
            <person name="Town C.D."/>
        </authorList>
    </citation>
    <scope>GENOME REANNOTATION</scope>
    <source>
        <strain evidence="4">cv. Columbia</strain>
    </source>
</reference>
<dbReference type="GeneID" id="841945"/>
<sequence length="432" mass="49309">MKQCKRDGESMNNRGAVTDMISQLPEPLILQILGSLPTKVAITTSVLSKQWQSHWKMMPKLEFDSFLRRLDLENVTKCLLSHKAPVLQTFSLKVRLDRRNNAVDIGCLIGIAMTRNVRKLVLEVYFHRGTFTFPRSLYHCETLETLELILNVVMDVPPSVYLKSLKTLYLLAVDFKDDESVINLLSGCPNLQDLVMRRNSSSNVKTFTIAVPSLQRLAIHNGSGTPQHCGYTINTPSLKYLKLEGSKAFESFMVENVSELIEVNITDVSEIIDEKLRVFLTSVTRLSLALSPSVFTFPTGIIFNQLVYLEICTNKTSWWKLLPLMLHSSPKLQVLKLIDDTDGMNYVEASGEWNQPKNVPECLHHLEKFIWEGYKWKREEIEVAKYILKNTNRLKRAIFSLKGISSEDRLVVVEDLKSVVMATTNSCQFQFI</sequence>
<evidence type="ECO:0000313" key="3">
    <source>
        <dbReference type="EMBL" id="ANM59070.1"/>
    </source>
</evidence>
<name>A0A1P8AQZ2_ARATH</name>
<dbReference type="Proteomes" id="UP000006548">
    <property type="component" value="Chromosome 1"/>
</dbReference>
<dbReference type="InterPro" id="IPR006566">
    <property type="entry name" value="FBD"/>
</dbReference>
<dbReference type="Pfam" id="PF00646">
    <property type="entry name" value="F-box"/>
    <property type="match status" value="1"/>
</dbReference>
<keyword evidence="4" id="KW-1185">Reference proteome</keyword>
<evidence type="ECO:0000313" key="2">
    <source>
        <dbReference type="Araport" id="AT1G55030"/>
    </source>
</evidence>
<dbReference type="Pfam" id="PF08387">
    <property type="entry name" value="FBD"/>
    <property type="match status" value="1"/>
</dbReference>
<dbReference type="PANTHER" id="PTHR31900:SF34">
    <property type="entry name" value="EMB|CAB62440.1-RELATED"/>
    <property type="match status" value="1"/>
</dbReference>
<dbReference type="DNASU" id="841945"/>
<dbReference type="Pfam" id="PF24758">
    <property type="entry name" value="LRR_At5g56370"/>
    <property type="match status" value="1"/>
</dbReference>
<dbReference type="EMBL" id="CP002684">
    <property type="protein sequence ID" value="ANM59070.1"/>
    <property type="molecule type" value="Genomic_DNA"/>
</dbReference>
<dbReference type="CDD" id="cd22160">
    <property type="entry name" value="F-box_AtFBL13-like"/>
    <property type="match status" value="1"/>
</dbReference>
<dbReference type="PROSITE" id="PS50181">
    <property type="entry name" value="FBOX"/>
    <property type="match status" value="1"/>
</dbReference>
<protein>
    <submittedName>
        <fullName evidence="3">RNI-like superfamily protein</fullName>
    </submittedName>
</protein>
<organism evidence="3 4">
    <name type="scientific">Arabidopsis thaliana</name>
    <name type="common">Mouse-ear cress</name>
    <dbReference type="NCBI Taxonomy" id="3702"/>
    <lineage>
        <taxon>Eukaryota</taxon>
        <taxon>Viridiplantae</taxon>
        <taxon>Streptophyta</taxon>
        <taxon>Embryophyta</taxon>
        <taxon>Tracheophyta</taxon>
        <taxon>Spermatophyta</taxon>
        <taxon>Magnoliopsida</taxon>
        <taxon>eudicotyledons</taxon>
        <taxon>Gunneridae</taxon>
        <taxon>Pentapetalae</taxon>
        <taxon>rosids</taxon>
        <taxon>malvids</taxon>
        <taxon>Brassicales</taxon>
        <taxon>Brassicaceae</taxon>
        <taxon>Camelineae</taxon>
        <taxon>Arabidopsis</taxon>
    </lineage>
</organism>
<evidence type="ECO:0000259" key="1">
    <source>
        <dbReference type="PROSITE" id="PS50181"/>
    </source>
</evidence>
<dbReference type="InterPro" id="IPR036047">
    <property type="entry name" value="F-box-like_dom_sf"/>
</dbReference>
<dbReference type="InterPro" id="IPR055411">
    <property type="entry name" value="LRR_FXL15/At3g58940/PEG3-like"/>
</dbReference>
<reference evidence="3 4" key="1">
    <citation type="journal article" date="2000" name="Nature">
        <title>Sequence and analysis of chromosome 1 of the plant Arabidopsis thaliana.</title>
        <authorList>
            <person name="Theologis A."/>
            <person name="Ecker J.R."/>
            <person name="Palm C.J."/>
            <person name="Federspiel N.A."/>
            <person name="Kaul S."/>
            <person name="White O."/>
            <person name="Alonso J."/>
            <person name="Altafi H."/>
            <person name="Araujo R."/>
            <person name="Bowman C.L."/>
            <person name="Brooks S.Y."/>
            <person name="Buehler E."/>
            <person name="Chan A."/>
            <person name="Chao Q."/>
            <person name="Chen H."/>
            <person name="Cheuk R.F."/>
            <person name="Chin C.W."/>
            <person name="Chung M.K."/>
            <person name="Conn L."/>
            <person name="Conway A.B."/>
            <person name="Conway A.R."/>
            <person name="Creasy T.H."/>
            <person name="Dewar K."/>
            <person name="Dunn P."/>
            <person name="Etgu P."/>
            <person name="Feldblyum T.V."/>
            <person name="Feng J."/>
            <person name="Fong B."/>
            <person name="Fujii C.Y."/>
            <person name="Gill J.E."/>
            <person name="Goldsmith A.D."/>
            <person name="Haas B."/>
            <person name="Hansen N.F."/>
            <person name="Hughes B."/>
            <person name="Huizar L."/>
            <person name="Hunter J.L."/>
            <person name="Jenkins J."/>
            <person name="Johnson-Hopson C."/>
            <person name="Khan S."/>
            <person name="Khaykin E."/>
            <person name="Kim C.J."/>
            <person name="Koo H.L."/>
            <person name="Kremenetskaia I."/>
            <person name="Kurtz D.B."/>
            <person name="Kwan A."/>
            <person name="Lam B."/>
            <person name="Langin-Hooper S."/>
            <person name="Lee A."/>
            <person name="Lee J.M."/>
            <person name="Lenz C.A."/>
            <person name="Li J.H."/>
            <person name="Li Y."/>
            <person name="Lin X."/>
            <person name="Liu S.X."/>
            <person name="Liu Z.A."/>
            <person name="Luros J.S."/>
            <person name="Maiti R."/>
            <person name="Marziali A."/>
            <person name="Militscher J."/>
            <person name="Miranda M."/>
            <person name="Nguyen M."/>
            <person name="Nierman W.C."/>
            <person name="Osborne B.I."/>
            <person name="Pai G."/>
            <person name="Peterson J."/>
            <person name="Pham P.K."/>
            <person name="Rizzo M."/>
            <person name="Rooney T."/>
            <person name="Rowley D."/>
            <person name="Sakano H."/>
            <person name="Salzberg S.L."/>
            <person name="Schwartz J.R."/>
            <person name="Shinn P."/>
            <person name="Southwick A.M."/>
            <person name="Sun H."/>
            <person name="Tallon L.J."/>
            <person name="Tambunga G."/>
            <person name="Toriumi M.J."/>
            <person name="Town C.D."/>
            <person name="Utterback T."/>
            <person name="Van Aken S."/>
            <person name="Vaysberg M."/>
            <person name="Vysotskaia V.S."/>
            <person name="Walker M."/>
            <person name="Wu D."/>
            <person name="Yu G."/>
            <person name="Fraser C.M."/>
            <person name="Venter J.C."/>
            <person name="Davis R.W."/>
        </authorList>
    </citation>
    <scope>NUCLEOTIDE SEQUENCE [LARGE SCALE GENOMIC DNA]</scope>
    <source>
        <strain evidence="4">cv. Columbia</strain>
    </source>
</reference>
<dbReference type="Gene3D" id="3.80.10.10">
    <property type="entry name" value="Ribonuclease Inhibitor"/>
    <property type="match status" value="1"/>
</dbReference>
<dbReference type="TAIR" id="AT1G55030"/>
<dbReference type="InterPro" id="IPR032675">
    <property type="entry name" value="LRR_dom_sf"/>
</dbReference>
<dbReference type="ExpressionAtlas" id="A0A1P8AQZ2">
    <property type="expression patterns" value="baseline and differential"/>
</dbReference>
<feature type="domain" description="F-box" evidence="1">
    <location>
        <begin position="18"/>
        <end position="70"/>
    </location>
</feature>
<dbReference type="PANTHER" id="PTHR31900">
    <property type="entry name" value="F-BOX/RNI SUPERFAMILY PROTEIN-RELATED"/>
    <property type="match status" value="1"/>
</dbReference>
<dbReference type="Araport" id="AT1G55030"/>
<dbReference type="SMART" id="SM00579">
    <property type="entry name" value="FBD"/>
    <property type="match status" value="1"/>
</dbReference>
<gene>
    <name evidence="2 3" type="ordered locus">At1g55030</name>
    <name evidence="3" type="ORF">F14C21.30</name>
    <name evidence="3" type="ORF">F14C21_30</name>
</gene>
<evidence type="ECO:0000313" key="4">
    <source>
        <dbReference type="Proteomes" id="UP000006548"/>
    </source>
</evidence>
<dbReference type="InterPro" id="IPR050232">
    <property type="entry name" value="FBL13/AtMIF1-like"/>
</dbReference>
<dbReference type="SUPFAM" id="SSF52058">
    <property type="entry name" value="L domain-like"/>
    <property type="match status" value="1"/>
</dbReference>
<dbReference type="AlphaFoldDB" id="A0A1P8AQZ2"/>
<dbReference type="InterPro" id="IPR053781">
    <property type="entry name" value="F-box_AtFBL13-like"/>
</dbReference>
<dbReference type="SUPFAM" id="SSF81383">
    <property type="entry name" value="F-box domain"/>
    <property type="match status" value="1"/>
</dbReference>
<dbReference type="InterPro" id="IPR001810">
    <property type="entry name" value="F-box_dom"/>
</dbReference>
<proteinExistence type="predicted"/>
<accession>A0A1P8AQZ2</accession>